<dbReference type="GO" id="GO:0005886">
    <property type="term" value="C:plasma membrane"/>
    <property type="evidence" value="ECO:0007669"/>
    <property type="project" value="UniProtKB-SubCell"/>
</dbReference>
<dbReference type="Proteomes" id="UP000624703">
    <property type="component" value="Unassembled WGS sequence"/>
</dbReference>
<evidence type="ECO:0000256" key="7">
    <source>
        <dbReference type="ARBA" id="ARBA00023136"/>
    </source>
</evidence>
<evidence type="ECO:0000256" key="5">
    <source>
        <dbReference type="ARBA" id="ARBA00022692"/>
    </source>
</evidence>
<sequence length="246" mass="26836">MPDAYTYWITLACAALCIGISKAGFSGVSLISVFLLANLVGARESVGLALPLLIAADLMVYPAFRKYSSWKNVWKLTWPALIGMAAAYLILQRADNDTMRVLIGIIILLMVVLQLARKLSPVHMDELAMSRSFGTFAAISGGLATVLANAAGPVMQLYLLSRKMPKMELIGTGARFFLFINLLKLPLNSQLDLISQQTLTANLYVLPFIAVGVFGGKALLHKVPQSLFEKLIIAFALFAGLRMCFY</sequence>
<keyword evidence="6 8" id="KW-1133">Transmembrane helix</keyword>
<evidence type="ECO:0000313" key="10">
    <source>
        <dbReference type="Proteomes" id="UP000624703"/>
    </source>
</evidence>
<accession>A0A8J7MFF5</accession>
<dbReference type="PANTHER" id="PTHR30269">
    <property type="entry name" value="TRANSMEMBRANE PROTEIN YFCA"/>
    <property type="match status" value="1"/>
</dbReference>
<comment type="similarity">
    <text evidence="2 8">Belongs to the 4-toluene sulfonate uptake permease (TSUP) (TC 2.A.102) family.</text>
</comment>
<gene>
    <name evidence="9" type="ORF">JIN82_11440</name>
</gene>
<feature type="transmembrane region" description="Helical" evidence="8">
    <location>
        <begin position="136"/>
        <end position="160"/>
    </location>
</feature>
<dbReference type="EMBL" id="JAENIM010000041">
    <property type="protein sequence ID" value="MBK1791765.1"/>
    <property type="molecule type" value="Genomic_DNA"/>
</dbReference>
<keyword evidence="5 8" id="KW-0812">Transmembrane</keyword>
<evidence type="ECO:0000256" key="3">
    <source>
        <dbReference type="ARBA" id="ARBA00022448"/>
    </source>
</evidence>
<keyword evidence="7 8" id="KW-0472">Membrane</keyword>
<dbReference type="InterPro" id="IPR002781">
    <property type="entry name" value="TM_pro_TauE-like"/>
</dbReference>
<dbReference type="AlphaFoldDB" id="A0A8J7MFF5"/>
<keyword evidence="10" id="KW-1185">Reference proteome</keyword>
<feature type="transmembrane region" description="Helical" evidence="8">
    <location>
        <begin position="98"/>
        <end position="116"/>
    </location>
</feature>
<dbReference type="Pfam" id="PF01925">
    <property type="entry name" value="TauE"/>
    <property type="match status" value="1"/>
</dbReference>
<proteinExistence type="inferred from homology"/>
<evidence type="ECO:0000313" key="9">
    <source>
        <dbReference type="EMBL" id="MBK1791765.1"/>
    </source>
</evidence>
<reference evidence="9" key="1">
    <citation type="submission" date="2021-01" db="EMBL/GenBank/DDBJ databases">
        <title>Modified the classification status of verrucomicrobia.</title>
        <authorList>
            <person name="Feng X."/>
        </authorList>
    </citation>
    <scope>NUCLEOTIDE SEQUENCE</scope>
    <source>
        <strain evidence="9">_KCTC 22039</strain>
    </source>
</reference>
<feature type="transmembrane region" description="Helical" evidence="8">
    <location>
        <begin position="76"/>
        <end position="91"/>
    </location>
</feature>
<dbReference type="PANTHER" id="PTHR30269:SF23">
    <property type="entry name" value="MEMBRANE TRANSPORTER PROTEIN YDHB-RELATED"/>
    <property type="match status" value="1"/>
</dbReference>
<protein>
    <recommendedName>
        <fullName evidence="8">Probable membrane transporter protein</fullName>
    </recommendedName>
</protein>
<keyword evidence="3" id="KW-0813">Transport</keyword>
<keyword evidence="4 8" id="KW-1003">Cell membrane</keyword>
<evidence type="ECO:0000256" key="2">
    <source>
        <dbReference type="ARBA" id="ARBA00009142"/>
    </source>
</evidence>
<evidence type="ECO:0000256" key="4">
    <source>
        <dbReference type="ARBA" id="ARBA00022475"/>
    </source>
</evidence>
<dbReference type="RefSeq" id="WP_200311784.1">
    <property type="nucleotide sequence ID" value="NZ_JAENIM010000041.1"/>
</dbReference>
<feature type="transmembrane region" description="Helical" evidence="8">
    <location>
        <begin position="6"/>
        <end position="39"/>
    </location>
</feature>
<evidence type="ECO:0000256" key="6">
    <source>
        <dbReference type="ARBA" id="ARBA00022989"/>
    </source>
</evidence>
<dbReference type="InterPro" id="IPR052017">
    <property type="entry name" value="TSUP"/>
</dbReference>
<evidence type="ECO:0000256" key="8">
    <source>
        <dbReference type="RuleBase" id="RU363041"/>
    </source>
</evidence>
<organism evidence="9 10">
    <name type="scientific">Persicirhabdus sediminis</name>
    <dbReference type="NCBI Taxonomy" id="454144"/>
    <lineage>
        <taxon>Bacteria</taxon>
        <taxon>Pseudomonadati</taxon>
        <taxon>Verrucomicrobiota</taxon>
        <taxon>Verrucomicrobiia</taxon>
        <taxon>Verrucomicrobiales</taxon>
        <taxon>Verrucomicrobiaceae</taxon>
        <taxon>Persicirhabdus</taxon>
    </lineage>
</organism>
<name>A0A8J7MFF5_9BACT</name>
<evidence type="ECO:0000256" key="1">
    <source>
        <dbReference type="ARBA" id="ARBA00004651"/>
    </source>
</evidence>
<feature type="transmembrane region" description="Helical" evidence="8">
    <location>
        <begin position="46"/>
        <end position="64"/>
    </location>
</feature>
<comment type="subcellular location">
    <subcellularLocation>
        <location evidence="1 8">Cell membrane</location>
        <topology evidence="1 8">Multi-pass membrane protein</topology>
    </subcellularLocation>
</comment>
<comment type="caution">
    <text evidence="9">The sequence shown here is derived from an EMBL/GenBank/DDBJ whole genome shotgun (WGS) entry which is preliminary data.</text>
</comment>